<organism evidence="3 4">
    <name type="scientific">Arcanobacterium buesumense</name>
    <dbReference type="NCBI Taxonomy" id="2722751"/>
    <lineage>
        <taxon>Bacteria</taxon>
        <taxon>Bacillati</taxon>
        <taxon>Actinomycetota</taxon>
        <taxon>Actinomycetes</taxon>
        <taxon>Actinomycetales</taxon>
        <taxon>Actinomycetaceae</taxon>
        <taxon>Arcanobacterium</taxon>
    </lineage>
</organism>
<evidence type="ECO:0000259" key="2">
    <source>
        <dbReference type="Pfam" id="PF03099"/>
    </source>
</evidence>
<name>A0A6H2EM55_9ACTO</name>
<dbReference type="CDD" id="cd16442">
    <property type="entry name" value="BPL"/>
    <property type="match status" value="1"/>
</dbReference>
<dbReference type="KEGG" id="arca:HC352_06240"/>
<dbReference type="AlphaFoldDB" id="A0A6H2EM55"/>
<dbReference type="RefSeq" id="WP_168918078.1">
    <property type="nucleotide sequence ID" value="NZ_CP050804.1"/>
</dbReference>
<dbReference type="EC" id="6.3.4.15" evidence="3"/>
<dbReference type="GO" id="GO:0005737">
    <property type="term" value="C:cytoplasm"/>
    <property type="evidence" value="ECO:0007669"/>
    <property type="project" value="TreeGrafter"/>
</dbReference>
<dbReference type="SUPFAM" id="SSF55681">
    <property type="entry name" value="Class II aaRS and biotin synthetases"/>
    <property type="match status" value="1"/>
</dbReference>
<gene>
    <name evidence="3" type="ORF">HC352_06240</name>
</gene>
<dbReference type="EMBL" id="CP050804">
    <property type="protein sequence ID" value="QJC22147.1"/>
    <property type="molecule type" value="Genomic_DNA"/>
</dbReference>
<dbReference type="InterPro" id="IPR045864">
    <property type="entry name" value="aa-tRNA-synth_II/BPL/LPL"/>
</dbReference>
<feature type="domain" description="BPL/LPL catalytic" evidence="2">
    <location>
        <begin position="32"/>
        <end position="121"/>
    </location>
</feature>
<protein>
    <submittedName>
        <fullName evidence="3">Biotin--[acetyl-CoA-carboxylase] ligase</fullName>
        <ecNumber evidence="3">6.3.4.15</ecNumber>
    </submittedName>
</protein>
<reference evidence="3 4" key="1">
    <citation type="submission" date="2020-03" db="EMBL/GenBank/DDBJ databases">
        <title>Complete genome of Arcanobacterium buesumensis sp. nov. strain 2701.</title>
        <authorList>
            <person name="Borowiak M."/>
            <person name="Alssahen M."/>
            <person name="Laemmler C."/>
            <person name="Malorny B."/>
            <person name="Hassan A."/>
            <person name="Prenger-Berninghoff E."/>
            <person name="Ploetz M."/>
            <person name="Abdulmawjood A."/>
        </authorList>
    </citation>
    <scope>NUCLEOTIDE SEQUENCE [LARGE SCALE GENOMIC DNA]</scope>
    <source>
        <strain evidence="3 4">2701</strain>
    </source>
</reference>
<evidence type="ECO:0000313" key="4">
    <source>
        <dbReference type="Proteomes" id="UP000502298"/>
    </source>
</evidence>
<dbReference type="PANTHER" id="PTHR12835">
    <property type="entry name" value="BIOTIN PROTEIN LIGASE"/>
    <property type="match status" value="1"/>
</dbReference>
<sequence>MVHIIHHELLDSTQYEAQRLFPEYDDADAGVLFVVTAHAQTHGRGRFNRTWSAPGGTCSLTTFGVRIPRHYREQAPWLTALGALAAYETISTQFPALTPDLAIKWPNDLMIDGKKLGGVIATIADPPTASSWIDIAFGIGINTTMSARQLPVTTATSIRLALDNRNAATAVVTDTFRKAMIATTLELIELWQAGHYDARACGLATQFEQRLATIGEQIIATVLTNQTPHHFTGTMTGVTNNGHAIIHTATGSHILSAGDVTLRRI</sequence>
<keyword evidence="1 3" id="KW-0436">Ligase</keyword>
<dbReference type="Pfam" id="PF03099">
    <property type="entry name" value="BPL_LplA_LipB"/>
    <property type="match status" value="1"/>
</dbReference>
<dbReference type="Gene3D" id="3.30.930.10">
    <property type="entry name" value="Bira Bifunctional Protein, Domain 2"/>
    <property type="match status" value="1"/>
</dbReference>
<dbReference type="GO" id="GO:0004077">
    <property type="term" value="F:biotin--[biotin carboxyl-carrier protein] ligase activity"/>
    <property type="evidence" value="ECO:0007669"/>
    <property type="project" value="UniProtKB-EC"/>
</dbReference>
<dbReference type="PANTHER" id="PTHR12835:SF5">
    <property type="entry name" value="BIOTIN--PROTEIN LIGASE"/>
    <property type="match status" value="1"/>
</dbReference>
<keyword evidence="4" id="KW-1185">Reference proteome</keyword>
<dbReference type="Proteomes" id="UP000502298">
    <property type="component" value="Chromosome"/>
</dbReference>
<evidence type="ECO:0000313" key="3">
    <source>
        <dbReference type="EMBL" id="QJC22147.1"/>
    </source>
</evidence>
<accession>A0A6H2EM55</accession>
<proteinExistence type="predicted"/>
<dbReference type="NCBIfam" id="TIGR00121">
    <property type="entry name" value="birA_ligase"/>
    <property type="match status" value="1"/>
</dbReference>
<dbReference type="InterPro" id="IPR004143">
    <property type="entry name" value="BPL_LPL_catalytic"/>
</dbReference>
<dbReference type="InterPro" id="IPR004408">
    <property type="entry name" value="Biotin_CoA_COase_ligase"/>
</dbReference>
<evidence type="ECO:0000256" key="1">
    <source>
        <dbReference type="ARBA" id="ARBA00022598"/>
    </source>
</evidence>